<dbReference type="GeneID" id="70245018"/>
<dbReference type="RefSeq" id="XP_046077470.1">
    <property type="nucleotide sequence ID" value="XM_046214731.1"/>
</dbReference>
<name>A0AAD4L0J8_9EURO</name>
<comment type="caution">
    <text evidence="1">The sequence shown here is derived from an EMBL/GenBank/DDBJ whole genome shotgun (WGS) entry which is preliminary data.</text>
</comment>
<organism evidence="1 2">
    <name type="scientific">Talaromyces proteolyticus</name>
    <dbReference type="NCBI Taxonomy" id="1131652"/>
    <lineage>
        <taxon>Eukaryota</taxon>
        <taxon>Fungi</taxon>
        <taxon>Dikarya</taxon>
        <taxon>Ascomycota</taxon>
        <taxon>Pezizomycotina</taxon>
        <taxon>Eurotiomycetes</taxon>
        <taxon>Eurotiomycetidae</taxon>
        <taxon>Eurotiales</taxon>
        <taxon>Trichocomaceae</taxon>
        <taxon>Talaromyces</taxon>
        <taxon>Talaromyces sect. Bacilispori</taxon>
    </lineage>
</organism>
<gene>
    <name evidence="1" type="ORF">BGW36DRAFT_366273</name>
</gene>
<protein>
    <submittedName>
        <fullName evidence="1">Uncharacterized protein</fullName>
    </submittedName>
</protein>
<accession>A0AAD4L0J8</accession>
<keyword evidence="2" id="KW-1185">Reference proteome</keyword>
<evidence type="ECO:0000313" key="2">
    <source>
        <dbReference type="Proteomes" id="UP001201262"/>
    </source>
</evidence>
<sequence>MRKVMQDIINTELGVTYFPNRIWRISQRYDLQNTHPLISCSASDFEFDDGLRLGKKLEKGGFLLLTLRTMYGL</sequence>
<dbReference type="EMBL" id="JAJTJA010000001">
    <property type="protein sequence ID" value="KAH8704849.1"/>
    <property type="molecule type" value="Genomic_DNA"/>
</dbReference>
<evidence type="ECO:0000313" key="1">
    <source>
        <dbReference type="EMBL" id="KAH8704849.1"/>
    </source>
</evidence>
<dbReference type="AlphaFoldDB" id="A0AAD4L0J8"/>
<proteinExistence type="predicted"/>
<dbReference type="Proteomes" id="UP001201262">
    <property type="component" value="Unassembled WGS sequence"/>
</dbReference>
<reference evidence="1" key="1">
    <citation type="submission" date="2021-12" db="EMBL/GenBank/DDBJ databases">
        <title>Convergent genome expansion in fungi linked to evolution of root-endophyte symbiosis.</title>
        <authorList>
            <consortium name="DOE Joint Genome Institute"/>
            <person name="Ke Y.-H."/>
            <person name="Bonito G."/>
            <person name="Liao H.-L."/>
            <person name="Looney B."/>
            <person name="Rojas-Flechas A."/>
            <person name="Nash J."/>
            <person name="Hameed K."/>
            <person name="Schadt C."/>
            <person name="Martin F."/>
            <person name="Crous P.W."/>
            <person name="Miettinen O."/>
            <person name="Magnuson J.K."/>
            <person name="Labbe J."/>
            <person name="Jacobson D."/>
            <person name="Doktycz M.J."/>
            <person name="Veneault-Fourrey C."/>
            <person name="Kuo A."/>
            <person name="Mondo S."/>
            <person name="Calhoun S."/>
            <person name="Riley R."/>
            <person name="Ohm R."/>
            <person name="LaButti K."/>
            <person name="Andreopoulos B."/>
            <person name="Pangilinan J."/>
            <person name="Nolan M."/>
            <person name="Tritt A."/>
            <person name="Clum A."/>
            <person name="Lipzen A."/>
            <person name="Daum C."/>
            <person name="Barry K."/>
            <person name="Grigoriev I.V."/>
            <person name="Vilgalys R."/>
        </authorList>
    </citation>
    <scope>NUCLEOTIDE SEQUENCE</scope>
    <source>
        <strain evidence="1">PMI_201</strain>
    </source>
</reference>